<keyword evidence="1" id="KW-0238">DNA-binding</keyword>
<dbReference type="Proteomes" id="UP000548326">
    <property type="component" value="Unassembled WGS sequence"/>
</dbReference>
<dbReference type="EMBL" id="JACHCA010000025">
    <property type="protein sequence ID" value="MBB6131534.1"/>
    <property type="molecule type" value="Genomic_DNA"/>
</dbReference>
<name>A0A841JM62_9SPHI</name>
<dbReference type="RefSeq" id="WP_183590005.1">
    <property type="nucleotide sequence ID" value="NZ_JACHCA010000025.1"/>
</dbReference>
<gene>
    <name evidence="1" type="ORF">HDF22_005685</name>
</gene>
<dbReference type="GO" id="GO:0003677">
    <property type="term" value="F:DNA binding"/>
    <property type="evidence" value="ECO:0007669"/>
    <property type="project" value="UniProtKB-KW"/>
</dbReference>
<reference evidence="1 2" key="1">
    <citation type="submission" date="2020-08" db="EMBL/GenBank/DDBJ databases">
        <title>Genomic Encyclopedia of Type Strains, Phase IV (KMG-V): Genome sequencing to study the core and pangenomes of soil and plant-associated prokaryotes.</title>
        <authorList>
            <person name="Whitman W."/>
        </authorList>
    </citation>
    <scope>NUCLEOTIDE SEQUENCE [LARGE SCALE GENOMIC DNA]</scope>
    <source>
        <strain evidence="1 2">MP601</strain>
    </source>
</reference>
<proteinExistence type="predicted"/>
<organism evidence="1 2">
    <name type="scientific">Mucilaginibacter lappiensis</name>
    <dbReference type="NCBI Taxonomy" id="354630"/>
    <lineage>
        <taxon>Bacteria</taxon>
        <taxon>Pseudomonadati</taxon>
        <taxon>Bacteroidota</taxon>
        <taxon>Sphingobacteriia</taxon>
        <taxon>Sphingobacteriales</taxon>
        <taxon>Sphingobacteriaceae</taxon>
        <taxon>Mucilaginibacter</taxon>
    </lineage>
</organism>
<dbReference type="AlphaFoldDB" id="A0A841JM62"/>
<evidence type="ECO:0000313" key="1">
    <source>
        <dbReference type="EMBL" id="MBB6131534.1"/>
    </source>
</evidence>
<evidence type="ECO:0000313" key="2">
    <source>
        <dbReference type="Proteomes" id="UP000548326"/>
    </source>
</evidence>
<protein>
    <submittedName>
        <fullName evidence="1">Bifunctional DNA-binding transcriptional regulator/antitoxin component of YhaV-PrlF toxin-antitoxin module</fullName>
    </submittedName>
</protein>
<sequence length="105" mass="12049">MTKIALPPKRQAEGGTPVKAEAKIKEKDILEIINRGGSPVLPVIENNEVLKNFNIIIYESDLKLIGELCDKRPKKPGKVIRFSKKDWILEAVLEKIERERKRFDI</sequence>
<accession>A0A841JM62</accession>
<comment type="caution">
    <text evidence="1">The sequence shown here is derived from an EMBL/GenBank/DDBJ whole genome shotgun (WGS) entry which is preliminary data.</text>
</comment>